<name>A0A191ZY18_9RALS</name>
<organism evidence="1 2">
    <name type="scientific">Ralstonia insidiosa</name>
    <dbReference type="NCBI Taxonomy" id="190721"/>
    <lineage>
        <taxon>Bacteria</taxon>
        <taxon>Pseudomonadati</taxon>
        <taxon>Pseudomonadota</taxon>
        <taxon>Betaproteobacteria</taxon>
        <taxon>Burkholderiales</taxon>
        <taxon>Burkholderiaceae</taxon>
        <taxon>Ralstonia</taxon>
    </lineage>
</organism>
<keyword evidence="2" id="KW-1185">Reference proteome</keyword>
<proteinExistence type="predicted"/>
<dbReference type="GeneID" id="61526665"/>
<sequence>MNTNTPILDKTKFEILAERKTARIEVLTPPKLKQLAKEKAERENTDLSKVINFALLQFLEN</sequence>
<accession>A0A191ZY18</accession>
<gene>
    <name evidence="1" type="ORF">A9Y76_11605</name>
</gene>
<dbReference type="EMBL" id="CP016022">
    <property type="protein sequence ID" value="ANJ73075.1"/>
    <property type="molecule type" value="Genomic_DNA"/>
</dbReference>
<reference evidence="2" key="1">
    <citation type="submission" date="2016-06" db="EMBL/GenBank/DDBJ databases">
        <authorList>
            <person name="Xu Y."/>
            <person name="Nagy A."/>
            <person name="Yan X."/>
            <person name="Kim S.W."/>
            <person name="Haley B."/>
            <person name="Liu N.T."/>
            <person name="Nou X."/>
        </authorList>
    </citation>
    <scope>NUCLEOTIDE SEQUENCE [LARGE SCALE GENOMIC DNA]</scope>
    <source>
        <strain evidence="2">ATCC 49129</strain>
    </source>
</reference>
<evidence type="ECO:0008006" key="3">
    <source>
        <dbReference type="Google" id="ProtNLM"/>
    </source>
</evidence>
<evidence type="ECO:0000313" key="1">
    <source>
        <dbReference type="EMBL" id="ANJ73075.1"/>
    </source>
</evidence>
<evidence type="ECO:0000313" key="2">
    <source>
        <dbReference type="Proteomes" id="UP000078572"/>
    </source>
</evidence>
<dbReference type="OrthoDB" id="9870713at2"/>
<dbReference type="RefSeq" id="WP_064804202.1">
    <property type="nucleotide sequence ID" value="NZ_CP016022.1"/>
</dbReference>
<dbReference type="AlphaFoldDB" id="A0A191ZY18"/>
<protein>
    <recommendedName>
        <fullName evidence="3">CopG family transcriptional regulator</fullName>
    </recommendedName>
</protein>
<dbReference type="Proteomes" id="UP000078572">
    <property type="component" value="Chromosome 1"/>
</dbReference>